<name>A0ABU0YSB6_9PROT</name>
<dbReference type="InterPro" id="IPR007452">
    <property type="entry name" value="TamB_C"/>
</dbReference>
<reference evidence="7" key="1">
    <citation type="submission" date="2023-08" db="EMBL/GenBank/DDBJ databases">
        <title>Rhodospirillaceae gen. nov., a novel taxon isolated from the Yangtze River Yuezi River estuary sludge.</title>
        <authorList>
            <person name="Ruan L."/>
        </authorList>
    </citation>
    <scope>NUCLEOTIDE SEQUENCE [LARGE SCALE GENOMIC DNA]</scope>
    <source>
        <strain evidence="7">R-7</strain>
    </source>
</reference>
<keyword evidence="3" id="KW-1133">Transmembrane helix</keyword>
<dbReference type="Pfam" id="PF04357">
    <property type="entry name" value="TamB"/>
    <property type="match status" value="1"/>
</dbReference>
<evidence type="ECO:0000313" key="7">
    <source>
        <dbReference type="Proteomes" id="UP001230156"/>
    </source>
</evidence>
<proteinExistence type="predicted"/>
<accession>A0ABU0YSB6</accession>
<dbReference type="Proteomes" id="UP001230156">
    <property type="component" value="Unassembled WGS sequence"/>
</dbReference>
<comment type="subcellular location">
    <subcellularLocation>
        <location evidence="1">Membrane</location>
        <topology evidence="1">Single-pass membrane protein</topology>
    </subcellularLocation>
</comment>
<comment type="caution">
    <text evidence="6">The sequence shown here is derived from an EMBL/GenBank/DDBJ whole genome shotgun (WGS) entry which is preliminary data.</text>
</comment>
<keyword evidence="4" id="KW-0472">Membrane</keyword>
<keyword evidence="7" id="KW-1185">Reference proteome</keyword>
<evidence type="ECO:0000256" key="1">
    <source>
        <dbReference type="ARBA" id="ARBA00004167"/>
    </source>
</evidence>
<evidence type="ECO:0000259" key="5">
    <source>
        <dbReference type="Pfam" id="PF04357"/>
    </source>
</evidence>
<dbReference type="PANTHER" id="PTHR36985:SF1">
    <property type="entry name" value="TRANSLOCATION AND ASSEMBLY MODULE SUBUNIT TAMB"/>
    <property type="match status" value="1"/>
</dbReference>
<evidence type="ECO:0000313" key="6">
    <source>
        <dbReference type="EMBL" id="MDQ7250610.1"/>
    </source>
</evidence>
<dbReference type="RefSeq" id="WP_379960098.1">
    <property type="nucleotide sequence ID" value="NZ_JAUYVI010000007.1"/>
</dbReference>
<gene>
    <name evidence="6" type="ORF">Q8A70_23175</name>
</gene>
<evidence type="ECO:0000256" key="2">
    <source>
        <dbReference type="ARBA" id="ARBA00022692"/>
    </source>
</evidence>
<protein>
    <submittedName>
        <fullName evidence="6">Translocation/assembly module TamB domain-containing protein</fullName>
    </submittedName>
</protein>
<evidence type="ECO:0000256" key="4">
    <source>
        <dbReference type="ARBA" id="ARBA00023136"/>
    </source>
</evidence>
<feature type="domain" description="Translocation and assembly module TamB C-terminal" evidence="5">
    <location>
        <begin position="1093"/>
        <end position="1441"/>
    </location>
</feature>
<organism evidence="6 7">
    <name type="scientific">Dongia sedimenti</name>
    <dbReference type="NCBI Taxonomy" id="3064282"/>
    <lineage>
        <taxon>Bacteria</taxon>
        <taxon>Pseudomonadati</taxon>
        <taxon>Pseudomonadota</taxon>
        <taxon>Alphaproteobacteria</taxon>
        <taxon>Rhodospirillales</taxon>
        <taxon>Dongiaceae</taxon>
        <taxon>Dongia</taxon>
    </lineage>
</organism>
<dbReference type="PANTHER" id="PTHR36985">
    <property type="entry name" value="TRANSLOCATION AND ASSEMBLY MODULE SUBUNIT TAMB"/>
    <property type="match status" value="1"/>
</dbReference>
<keyword evidence="2" id="KW-0812">Transmembrane</keyword>
<dbReference type="EMBL" id="JAUYVI010000007">
    <property type="protein sequence ID" value="MDQ7250610.1"/>
    <property type="molecule type" value="Genomic_DNA"/>
</dbReference>
<evidence type="ECO:0000256" key="3">
    <source>
        <dbReference type="ARBA" id="ARBA00022989"/>
    </source>
</evidence>
<sequence length="1441" mass="147497">MSRAWKIALGILVGLVLLVLIAFGLMQTDFGRRQILALIEDQLSDPPAHLQAQALEGFVPFDMTLVGAKLSDAGGVWLEADRLSLDWSPSALLGGTASITNLAADRIAVLRSPISPPSPPSTEPTKLELPRLPVDVDLQRLKVERLELGPEFLGEPAVFAIEAQAKLGDPADGLQAKLTLSRIDRDLDRIGLTLDYRPAADSLTLDIQAEEPQGGLLTRLIGLPGTPKFALSLSGNGPLANWQAAGQATTDGQPLLDLTATSKGPAEDRTIAFNARLRDAPMLPADLAAPVEGGVAADGQVHIAARDQPIRIDHLKIETRAGTVSAQGSIAPDRALDLTLDVRLADSAPFAALLPPELRWDAATAQLHLAGPIAQPKLTAESRLTNLAYAEYRIGDGQVSLAATLDTEKLRADAVTVSIAADAITVADPKLQAMLAEGATIDFAGALDQSGAITADHLQLRAGTIGLDAAGAATGWGVDTAQVKGKLAVGDLAPILDLAGLHGGGKLNVDLDVNRTKEALSAQLDVSASDLATGIAEADRLIGATPKLSLKLHRDPTGLLTVNEANLTGAGLALTAGGTMTADQMLDLKADARLADLGRVLPNAKGAISLSAVITGNAADPAAKLQIGSERLTFDRVTIARLQAAVDATALVTAPNASIDARAQVNALAAALRGNAGYDPASEKISATDISARLGAAGATGKIDVAGGLLDGVFDFTSPNLAELAPLIGTDLGGSAKGKVALRPRSGKQDVTLDVTADTLVGSGVRIAQAQANASAADAFGKDPQLDATLAATGIDAVGRSIETLNAKANGRLSDLAVTADARGPDLALLTQLNLKAGGAETRIALARLDLTVNRLRANLQQPAEITLGESSTRVAKLVIASGGGTAALDAELGTDGNRLVLTLKQLPASLAAAAAPDLHLLGTLNGTLRLDGPKSAPQAQLALQGKGLGVSGASEQLVDLDLTGNWTAGQLTANGRATMGKSSGLDFAAALPMAAAPGTGFPVFDPAASLTASAKGEIDLGLANAFIPGGADHVAGRAAVDLSATGAVARPVLAGKLAISDGRYENQRYGTRLQQLTAVLEGNGSKLRLVSLSARTPGGGTLSGEGDLDFADAMPVTISIKMDKARMINAPIGTAVTDGTLQIKGTMTSDLALTGKVKIVKAEIRIPDSLPVDVEEIAVKEINLPPARQAAVDAVAEAPPPKTIKIALDLAVDAPEQVFVRGRGLDAEMGGALKIAGTADAPIITGALKLRRGDFDLLSRRLDFNKGTVTFSGGERIDPVLDFAASTKLTDADVTVTVTGSAAKPVIALSSTPPLPQDEILARLLFGKASGALSPFEAVQLAQAMAQLTGLQSGPGVLDKLRKALGLDRLDVEAGEGGATSAPSLSAGRYVSRGVFVGAKQGATPGTSAATVEIELTPNIKVETDVGADSKAGVNFEWNY</sequence>